<sequence>MQKTGRGLGVSLGLYPHSDGGARYWGIVEACYGDDRTRLHRPALALVQKGGRVYGRESHLIYRVRPSNESRMEVFSDIERRRVDILQHGTGRREFIHLDYYRGEDPHDYRLLGPRLVLRPIVHKSAYAAPPPSFYSIGRGFLGAYTILRNTGAGPASPDLALLVLHLPGSFEDMFSYLLGLQSWPEGEDTGTSMYDYRDAGDRLLSLPIVTKHYENPDLDAVLSCISQLWKEYIRNGRASIVLSNGVRVDAWIKEKMFLEEKLYHLRVEVDQTSSAVSEDEDEESRSHKYDGPGGIYYAAWIKRQFDEETRDEI</sequence>
<accession>A0A439DCG1</accession>
<dbReference type="Proteomes" id="UP000286045">
    <property type="component" value="Unassembled WGS sequence"/>
</dbReference>
<keyword evidence="2" id="KW-1185">Reference proteome</keyword>
<dbReference type="AlphaFoldDB" id="A0A439DCG1"/>
<protein>
    <submittedName>
        <fullName evidence="1">Uncharacterized protein</fullName>
    </submittedName>
</protein>
<proteinExistence type="predicted"/>
<gene>
    <name evidence="1" type="ORF">EKO27_g3008</name>
</gene>
<evidence type="ECO:0000313" key="2">
    <source>
        <dbReference type="Proteomes" id="UP000286045"/>
    </source>
</evidence>
<dbReference type="EMBL" id="RYZI01000060">
    <property type="protein sequence ID" value="RWA12101.1"/>
    <property type="molecule type" value="Genomic_DNA"/>
</dbReference>
<evidence type="ECO:0000313" key="1">
    <source>
        <dbReference type="EMBL" id="RWA12101.1"/>
    </source>
</evidence>
<comment type="caution">
    <text evidence="1">The sequence shown here is derived from an EMBL/GenBank/DDBJ whole genome shotgun (WGS) entry which is preliminary data.</text>
</comment>
<name>A0A439DCG1_9PEZI</name>
<reference evidence="1 2" key="1">
    <citation type="submission" date="2018-12" db="EMBL/GenBank/DDBJ databases">
        <title>Draft genome sequence of Xylaria grammica IHI A82.</title>
        <authorList>
            <person name="Buettner E."/>
            <person name="Kellner H."/>
        </authorList>
    </citation>
    <scope>NUCLEOTIDE SEQUENCE [LARGE SCALE GENOMIC DNA]</scope>
    <source>
        <strain evidence="1 2">IHI A82</strain>
    </source>
</reference>
<organism evidence="1 2">
    <name type="scientific">Xylaria grammica</name>
    <dbReference type="NCBI Taxonomy" id="363999"/>
    <lineage>
        <taxon>Eukaryota</taxon>
        <taxon>Fungi</taxon>
        <taxon>Dikarya</taxon>
        <taxon>Ascomycota</taxon>
        <taxon>Pezizomycotina</taxon>
        <taxon>Sordariomycetes</taxon>
        <taxon>Xylariomycetidae</taxon>
        <taxon>Xylariales</taxon>
        <taxon>Xylariaceae</taxon>
        <taxon>Xylaria</taxon>
    </lineage>
</organism>